<keyword evidence="2" id="KW-0677">Repeat</keyword>
<comment type="caution">
    <text evidence="4">The sequence shown here is derived from an EMBL/GenBank/DDBJ whole genome shotgun (WGS) entry which is preliminary data.</text>
</comment>
<dbReference type="OMA" id="CFRRSHH"/>
<dbReference type="EMBL" id="CM035413">
    <property type="protein sequence ID" value="KAH7431534.1"/>
    <property type="molecule type" value="Genomic_DNA"/>
</dbReference>
<dbReference type="Pfam" id="PF00646">
    <property type="entry name" value="F-box"/>
    <property type="match status" value="1"/>
</dbReference>
<evidence type="ECO:0000256" key="2">
    <source>
        <dbReference type="ARBA" id="ARBA00022737"/>
    </source>
</evidence>
<dbReference type="PANTHER" id="PTHR46344">
    <property type="entry name" value="OS02G0202900 PROTEIN"/>
    <property type="match status" value="1"/>
</dbReference>
<dbReference type="InterPro" id="IPR001810">
    <property type="entry name" value="F-box_dom"/>
</dbReference>
<dbReference type="OrthoDB" id="45365at2759"/>
<gene>
    <name evidence="4" type="ORF">KP509_08G054100</name>
</gene>
<evidence type="ECO:0000313" key="5">
    <source>
        <dbReference type="Proteomes" id="UP000825935"/>
    </source>
</evidence>
<name>A0A8T2UE23_CERRI</name>
<dbReference type="Proteomes" id="UP000825935">
    <property type="component" value="Chromosome 8"/>
</dbReference>
<dbReference type="InterPro" id="IPR015915">
    <property type="entry name" value="Kelch-typ_b-propeller"/>
</dbReference>
<protein>
    <recommendedName>
        <fullName evidence="3">F-box domain-containing protein</fullName>
    </recommendedName>
</protein>
<accession>A0A8T2UE23</accession>
<dbReference type="SUPFAM" id="SSF81383">
    <property type="entry name" value="F-box domain"/>
    <property type="match status" value="1"/>
</dbReference>
<evidence type="ECO:0000313" key="4">
    <source>
        <dbReference type="EMBL" id="KAH7431534.1"/>
    </source>
</evidence>
<dbReference type="InterPro" id="IPR036047">
    <property type="entry name" value="F-box-like_dom_sf"/>
</dbReference>
<feature type="domain" description="F-box" evidence="3">
    <location>
        <begin position="13"/>
        <end position="53"/>
    </location>
</feature>
<keyword evidence="1" id="KW-0880">Kelch repeat</keyword>
<dbReference type="AlphaFoldDB" id="A0A8T2UE23"/>
<dbReference type="SUPFAM" id="SSF117281">
    <property type="entry name" value="Kelch motif"/>
    <property type="match status" value="1"/>
</dbReference>
<proteinExistence type="predicted"/>
<dbReference type="Gene3D" id="2.120.10.80">
    <property type="entry name" value="Kelch-type beta propeller"/>
    <property type="match status" value="1"/>
</dbReference>
<evidence type="ECO:0000259" key="3">
    <source>
        <dbReference type="Pfam" id="PF00646"/>
    </source>
</evidence>
<evidence type="ECO:0000256" key="1">
    <source>
        <dbReference type="ARBA" id="ARBA00022441"/>
    </source>
</evidence>
<organism evidence="4 5">
    <name type="scientific">Ceratopteris richardii</name>
    <name type="common">Triangle waterfern</name>
    <dbReference type="NCBI Taxonomy" id="49495"/>
    <lineage>
        <taxon>Eukaryota</taxon>
        <taxon>Viridiplantae</taxon>
        <taxon>Streptophyta</taxon>
        <taxon>Embryophyta</taxon>
        <taxon>Tracheophyta</taxon>
        <taxon>Polypodiopsida</taxon>
        <taxon>Polypodiidae</taxon>
        <taxon>Polypodiales</taxon>
        <taxon>Pteridineae</taxon>
        <taxon>Pteridaceae</taxon>
        <taxon>Parkerioideae</taxon>
        <taxon>Ceratopteris</taxon>
    </lineage>
</organism>
<keyword evidence="5" id="KW-1185">Reference proteome</keyword>
<reference evidence="4" key="1">
    <citation type="submission" date="2021-08" db="EMBL/GenBank/DDBJ databases">
        <title>WGS assembly of Ceratopteris richardii.</title>
        <authorList>
            <person name="Marchant D.B."/>
            <person name="Chen G."/>
            <person name="Jenkins J."/>
            <person name="Shu S."/>
            <person name="Leebens-Mack J."/>
            <person name="Grimwood J."/>
            <person name="Schmutz J."/>
            <person name="Soltis P."/>
            <person name="Soltis D."/>
            <person name="Chen Z.-H."/>
        </authorList>
    </citation>
    <scope>NUCLEOTIDE SEQUENCE</scope>
    <source>
        <strain evidence="4">Whitten #5841</strain>
        <tissue evidence="4">Leaf</tissue>
    </source>
</reference>
<dbReference type="PANTHER" id="PTHR46344:SF27">
    <property type="entry name" value="KELCH REPEAT SUPERFAMILY PROTEIN"/>
    <property type="match status" value="1"/>
</dbReference>
<dbReference type="CDD" id="cd22152">
    <property type="entry name" value="F-box_AtAFR-like"/>
    <property type="match status" value="1"/>
</dbReference>
<sequence length="410" mass="45971">MELQLETPIQIIPGLPDDVAMLCLLMVPRIYHACLSSVCTSWKRAISDPSFYRERRRLGFADPWLVVLSAEARSAPALLYTAYDLSTRQLLFKMKFPPSVPPPQHQKTSVLPGCPGVVGVERGKENGNRRDEDLYASNYCDRYRIVAVNESFAVLCFRRSHHNMSSPSTLTIYNTVTDEQREAAPLRWSPKYFGCGVIGNCLYVAGIGGSVQGQEERMTKAYDFALDMWAEVAALPSCVSKIEADTVFQGRLYVQCTNDSEEESLWVYDPSRNCWEEGQKKEDREGGGRMGVRQLLATDKFLYAIGADGDMLRYEPCFGRWKPLPQEMPQRKRAALPVPQLKSAGRSAAIAQVGCVGSQRAFGHGNEIFFLAERSRGTAERCMQQDGVTRCHRLLWLPSGWYQAGAVVRA</sequence>